<proteinExistence type="predicted"/>
<dbReference type="EMBL" id="BAAANQ010000003">
    <property type="protein sequence ID" value="GAA2048400.1"/>
    <property type="molecule type" value="Genomic_DNA"/>
</dbReference>
<sequence length="149" mass="15643">MNLAVRRIGRSLAIVLPVVLVLSGTMAITKVPWASTPSEALLLPASAEADTTAAAEGAEETAAPAPEQVLQDHLVATLRKEDPSVALTALQEAVDREPSFAEHCMDIARALGRAAVEKYGSAVRAQQHARPVCDTSFATGVMELSPSWG</sequence>
<dbReference type="RefSeq" id="WP_026047085.1">
    <property type="nucleotide sequence ID" value="NZ_BAAANQ010000003.1"/>
</dbReference>
<comment type="caution">
    <text evidence="1">The sequence shown here is derived from an EMBL/GenBank/DDBJ whole genome shotgun (WGS) entry which is preliminary data.</text>
</comment>
<accession>A0ABN2V267</accession>
<keyword evidence="2" id="KW-1185">Reference proteome</keyword>
<organism evidence="1 2">
    <name type="scientific">Streptomyces cheonanensis</name>
    <dbReference type="NCBI Taxonomy" id="312720"/>
    <lineage>
        <taxon>Bacteria</taxon>
        <taxon>Bacillati</taxon>
        <taxon>Actinomycetota</taxon>
        <taxon>Actinomycetes</taxon>
        <taxon>Kitasatosporales</taxon>
        <taxon>Streptomycetaceae</taxon>
        <taxon>Streptomyces</taxon>
    </lineage>
</organism>
<dbReference type="Proteomes" id="UP001403094">
    <property type="component" value="Unassembled WGS sequence"/>
</dbReference>
<gene>
    <name evidence="1" type="ORF">GCM10009757_18220</name>
</gene>
<evidence type="ECO:0000313" key="2">
    <source>
        <dbReference type="Proteomes" id="UP001403094"/>
    </source>
</evidence>
<evidence type="ECO:0000313" key="1">
    <source>
        <dbReference type="EMBL" id="GAA2048400.1"/>
    </source>
</evidence>
<reference evidence="1 2" key="1">
    <citation type="journal article" date="2019" name="Int. J. Syst. Evol. Microbiol.">
        <title>The Global Catalogue of Microorganisms (GCM) 10K type strain sequencing project: providing services to taxonomists for standard genome sequencing and annotation.</title>
        <authorList>
            <consortium name="The Broad Institute Genomics Platform"/>
            <consortium name="The Broad Institute Genome Sequencing Center for Infectious Disease"/>
            <person name="Wu L."/>
            <person name="Ma J."/>
        </authorList>
    </citation>
    <scope>NUCLEOTIDE SEQUENCE [LARGE SCALE GENOMIC DNA]</scope>
    <source>
        <strain evidence="1 2">JCM 14549</strain>
    </source>
</reference>
<name>A0ABN2V267_9ACTN</name>
<protein>
    <submittedName>
        <fullName evidence="1">Membrane protein</fullName>
    </submittedName>
</protein>